<feature type="transmembrane region" description="Helical" evidence="9">
    <location>
        <begin position="238"/>
        <end position="257"/>
    </location>
</feature>
<evidence type="ECO:0000313" key="10">
    <source>
        <dbReference type="EMBL" id="CAD9336508.1"/>
    </source>
</evidence>
<feature type="compositionally biased region" description="Low complexity" evidence="8">
    <location>
        <begin position="149"/>
        <end position="164"/>
    </location>
</feature>
<feature type="region of interest" description="Disordered" evidence="8">
    <location>
        <begin position="1"/>
        <end position="166"/>
    </location>
</feature>
<dbReference type="AlphaFoldDB" id="A0A6U3RRI1"/>
<feature type="transmembrane region" description="Helical" evidence="9">
    <location>
        <begin position="208"/>
        <end position="226"/>
    </location>
</feature>
<dbReference type="GO" id="GO:0005789">
    <property type="term" value="C:endoplasmic reticulum membrane"/>
    <property type="evidence" value="ECO:0007669"/>
    <property type="project" value="UniProtKB-SubCell"/>
</dbReference>
<dbReference type="SUPFAM" id="SSF103481">
    <property type="entry name" value="Multidrug resistance efflux transporter EmrE"/>
    <property type="match status" value="1"/>
</dbReference>
<proteinExistence type="inferred from homology"/>
<dbReference type="GO" id="GO:0000139">
    <property type="term" value="C:Golgi membrane"/>
    <property type="evidence" value="ECO:0007669"/>
    <property type="project" value="TreeGrafter"/>
</dbReference>
<evidence type="ECO:0000256" key="8">
    <source>
        <dbReference type="SAM" id="MobiDB-lite"/>
    </source>
</evidence>
<evidence type="ECO:0000256" key="7">
    <source>
        <dbReference type="ARBA" id="ARBA00023136"/>
    </source>
</evidence>
<comment type="similarity">
    <text evidence="2">Belongs to the nucleotide-sugar transporter family. SLC35B subfamily.</text>
</comment>
<dbReference type="GO" id="GO:0005459">
    <property type="term" value="F:UDP-galactose transmembrane transporter activity"/>
    <property type="evidence" value="ECO:0007669"/>
    <property type="project" value="TreeGrafter"/>
</dbReference>
<evidence type="ECO:0008006" key="12">
    <source>
        <dbReference type="Google" id="ProtNLM"/>
    </source>
</evidence>
<evidence type="ECO:0000256" key="6">
    <source>
        <dbReference type="ARBA" id="ARBA00022989"/>
    </source>
</evidence>
<keyword evidence="5" id="KW-0256">Endoplasmic reticulum</keyword>
<keyword evidence="3" id="KW-0813">Transport</keyword>
<reference evidence="10" key="1">
    <citation type="submission" date="2021-01" db="EMBL/GenBank/DDBJ databases">
        <authorList>
            <person name="Corre E."/>
            <person name="Pelletier E."/>
            <person name="Niang G."/>
            <person name="Scheremetjew M."/>
            <person name="Finn R."/>
            <person name="Kale V."/>
            <person name="Holt S."/>
            <person name="Cochrane G."/>
            <person name="Meng A."/>
            <person name="Brown T."/>
            <person name="Cohen L."/>
        </authorList>
    </citation>
    <scope>NUCLEOTIDE SEQUENCE</scope>
    <source>
        <strain evidence="11">GSO104</strain>
        <strain evidence="10">Pop2</strain>
    </source>
</reference>
<dbReference type="PANTHER" id="PTHR10778:SF10">
    <property type="entry name" value="SOLUTE CARRIER FAMILY 35 MEMBER B1"/>
    <property type="match status" value="1"/>
</dbReference>
<keyword evidence="4 9" id="KW-0812">Transmembrane</keyword>
<keyword evidence="7 9" id="KW-0472">Membrane</keyword>
<dbReference type="InterPro" id="IPR013657">
    <property type="entry name" value="SCL35B1-4/HUT1"/>
</dbReference>
<dbReference type="EMBL" id="HBGN01022439">
    <property type="protein sequence ID" value="CAD9336508.1"/>
    <property type="molecule type" value="Transcribed_RNA"/>
</dbReference>
<feature type="transmembrane region" description="Helical" evidence="9">
    <location>
        <begin position="295"/>
        <end position="313"/>
    </location>
</feature>
<gene>
    <name evidence="11" type="ORF">DBRI00130_LOCUS20651</name>
    <name evidence="10" type="ORF">DBRI1063_LOCUS14310</name>
</gene>
<dbReference type="InterPro" id="IPR037185">
    <property type="entry name" value="EmrE-like"/>
</dbReference>
<accession>A0A6U3RRI1</accession>
<evidence type="ECO:0000256" key="9">
    <source>
        <dbReference type="SAM" id="Phobius"/>
    </source>
</evidence>
<comment type="subcellular location">
    <subcellularLocation>
        <location evidence="1">Endoplasmic reticulum membrane</location>
        <topology evidence="1">Multi-pass membrane protein</topology>
    </subcellularLocation>
</comment>
<dbReference type="PANTHER" id="PTHR10778">
    <property type="entry name" value="SOLUTE CARRIER FAMILY 35 MEMBER B"/>
    <property type="match status" value="1"/>
</dbReference>
<feature type="compositionally biased region" description="Basic and acidic residues" evidence="8">
    <location>
        <begin position="483"/>
        <end position="506"/>
    </location>
</feature>
<organism evidence="10">
    <name type="scientific">Ditylum brightwellii</name>
    <dbReference type="NCBI Taxonomy" id="49249"/>
    <lineage>
        <taxon>Eukaryota</taxon>
        <taxon>Sar</taxon>
        <taxon>Stramenopiles</taxon>
        <taxon>Ochrophyta</taxon>
        <taxon>Bacillariophyta</taxon>
        <taxon>Mediophyceae</taxon>
        <taxon>Lithodesmiophycidae</taxon>
        <taxon>Lithodesmiales</taxon>
        <taxon>Lithodesmiaceae</taxon>
        <taxon>Ditylum</taxon>
    </lineage>
</organism>
<evidence type="ECO:0000256" key="4">
    <source>
        <dbReference type="ARBA" id="ARBA00022692"/>
    </source>
</evidence>
<feature type="transmembrane region" description="Helical" evidence="9">
    <location>
        <begin position="373"/>
        <end position="393"/>
    </location>
</feature>
<dbReference type="Pfam" id="PF08449">
    <property type="entry name" value="UAA"/>
    <property type="match status" value="1"/>
</dbReference>
<feature type="transmembrane region" description="Helical" evidence="9">
    <location>
        <begin position="175"/>
        <end position="196"/>
    </location>
</feature>
<evidence type="ECO:0000313" key="11">
    <source>
        <dbReference type="EMBL" id="CAE4618171.1"/>
    </source>
</evidence>
<feature type="transmembrane region" description="Helical" evidence="9">
    <location>
        <begin position="399"/>
        <end position="419"/>
    </location>
</feature>
<dbReference type="GO" id="GO:0005460">
    <property type="term" value="F:UDP-glucose transmembrane transporter activity"/>
    <property type="evidence" value="ECO:0007669"/>
    <property type="project" value="TreeGrafter"/>
</dbReference>
<evidence type="ECO:0000256" key="5">
    <source>
        <dbReference type="ARBA" id="ARBA00022824"/>
    </source>
</evidence>
<protein>
    <recommendedName>
        <fullName evidence="12">Sugar phosphate transporter domain-containing protein</fullName>
    </recommendedName>
</protein>
<feature type="region of interest" description="Disordered" evidence="8">
    <location>
        <begin position="478"/>
        <end position="534"/>
    </location>
</feature>
<name>A0A6U3RRI1_9STRA</name>
<feature type="compositionally biased region" description="Polar residues" evidence="8">
    <location>
        <begin position="67"/>
        <end position="76"/>
    </location>
</feature>
<evidence type="ECO:0000256" key="2">
    <source>
        <dbReference type="ARBA" id="ARBA00010694"/>
    </source>
</evidence>
<evidence type="ECO:0000256" key="3">
    <source>
        <dbReference type="ARBA" id="ARBA00022448"/>
    </source>
</evidence>
<evidence type="ECO:0000256" key="1">
    <source>
        <dbReference type="ARBA" id="ARBA00004477"/>
    </source>
</evidence>
<keyword evidence="6 9" id="KW-1133">Transmembrane helix</keyword>
<sequence>MEEAPGPKVITAGGVTAAKTCNKRTRKINGGSSSSSSSSSEEATTPRGIGGNDSHNVTVMTAGVKSTVASGSNSVGTGDMELISLDQDDAYDGKENQKRVNPVGSRSTGGKYYDRVEDEEEEEEDEHNVLKRSMKPDDLYSNTPIDVLSSTNNNPDDPNESSSSLVKPKNNTNDVIWLAFCFFGIMCSFVLYGLLLEYATSGGKHLHELSFLFVTSALYTVTAAAGRHVRDERPSSIPPAQFAVLAAMGMGSTFCSVRSLRYVIYPIQVLAKSCKPVPVMIMGAFMGKKYPLRKYFNVALIVGGVGLFMGGGGSNKKHADSDDSNDVSSPSQMIGIMLLFISLSFDGGIGAYEDKLMSVHHVGPFDLMYNIQLGKTILAGVALIVLNQVHIFFRMCQDMGFILVALGLSGAIGQVFIFVTIAKFGALTCSIIGLARKVTTLVASIYFYGHPLNGVQFTGLVISVGSMIMNFWGKGGKKGGGHGHGDKPEGNGNGEEERQKMLDHSSDNGAGSSGTDEEEGGYELGAVKGDKAII</sequence>
<dbReference type="EMBL" id="HBNS01026203">
    <property type="protein sequence ID" value="CAE4618171.1"/>
    <property type="molecule type" value="Transcribed_RNA"/>
</dbReference>
<feature type="compositionally biased region" description="Acidic residues" evidence="8">
    <location>
        <begin position="116"/>
        <end position="126"/>
    </location>
</feature>